<comment type="subcellular location">
    <subcellularLocation>
        <location evidence="1">Membrane</location>
        <topology evidence="1">Single-pass membrane protein</topology>
    </subcellularLocation>
</comment>
<dbReference type="GO" id="GO:0016020">
    <property type="term" value="C:membrane"/>
    <property type="evidence" value="ECO:0007669"/>
    <property type="project" value="UniProtKB-SubCell"/>
</dbReference>
<name>A0A6L2Q7H4_COPFO</name>
<gene>
    <name evidence="9" type="ORF">Cfor_08067</name>
</gene>
<comment type="similarity">
    <text evidence="2 8">Belongs to the glycosyltransferase 92 family.</text>
</comment>
<evidence type="ECO:0000256" key="4">
    <source>
        <dbReference type="ARBA" id="ARBA00022679"/>
    </source>
</evidence>
<dbReference type="AlphaFoldDB" id="A0A6L2Q7H4"/>
<evidence type="ECO:0000256" key="8">
    <source>
        <dbReference type="RuleBase" id="RU366017"/>
    </source>
</evidence>
<dbReference type="Pfam" id="PF01697">
    <property type="entry name" value="Glyco_transf_92"/>
    <property type="match status" value="1"/>
</dbReference>
<dbReference type="EMBL" id="BLKM01002630">
    <property type="protein sequence ID" value="GFG40819.1"/>
    <property type="molecule type" value="Genomic_DNA"/>
</dbReference>
<evidence type="ECO:0000313" key="10">
    <source>
        <dbReference type="Proteomes" id="UP000502823"/>
    </source>
</evidence>
<dbReference type="GO" id="GO:0005737">
    <property type="term" value="C:cytoplasm"/>
    <property type="evidence" value="ECO:0007669"/>
    <property type="project" value="TreeGrafter"/>
</dbReference>
<keyword evidence="7 8" id="KW-0472">Membrane</keyword>
<evidence type="ECO:0000256" key="2">
    <source>
        <dbReference type="ARBA" id="ARBA00007647"/>
    </source>
</evidence>
<proteinExistence type="inferred from homology"/>
<evidence type="ECO:0000256" key="6">
    <source>
        <dbReference type="ARBA" id="ARBA00022989"/>
    </source>
</evidence>
<dbReference type="PANTHER" id="PTHR21461:SF40">
    <property type="entry name" value="GLYCOSYLTRANSFERASE FAMILY 92 PROTEIN"/>
    <property type="match status" value="1"/>
</dbReference>
<dbReference type="OrthoDB" id="2526284at2759"/>
<evidence type="ECO:0000256" key="3">
    <source>
        <dbReference type="ARBA" id="ARBA00022676"/>
    </source>
</evidence>
<keyword evidence="3 8" id="KW-0328">Glycosyltransferase</keyword>
<dbReference type="FunCoup" id="A0A6L2Q7H4">
    <property type="interactions" value="11"/>
</dbReference>
<dbReference type="InParanoid" id="A0A6L2Q7H4"/>
<evidence type="ECO:0000256" key="1">
    <source>
        <dbReference type="ARBA" id="ARBA00004167"/>
    </source>
</evidence>
<protein>
    <recommendedName>
        <fullName evidence="8">Glycosyltransferase family 92 protein</fullName>
        <ecNumber evidence="8">2.4.1.-</ecNumber>
    </recommendedName>
</protein>
<evidence type="ECO:0000313" key="9">
    <source>
        <dbReference type="EMBL" id="GFG40819.1"/>
    </source>
</evidence>
<keyword evidence="4 8" id="KW-0808">Transferase</keyword>
<dbReference type="Proteomes" id="UP000502823">
    <property type="component" value="Unassembled WGS sequence"/>
</dbReference>
<organism evidence="9 10">
    <name type="scientific">Coptotermes formosanus</name>
    <name type="common">Formosan subterranean termite</name>
    <dbReference type="NCBI Taxonomy" id="36987"/>
    <lineage>
        <taxon>Eukaryota</taxon>
        <taxon>Metazoa</taxon>
        <taxon>Ecdysozoa</taxon>
        <taxon>Arthropoda</taxon>
        <taxon>Hexapoda</taxon>
        <taxon>Insecta</taxon>
        <taxon>Pterygota</taxon>
        <taxon>Neoptera</taxon>
        <taxon>Polyneoptera</taxon>
        <taxon>Dictyoptera</taxon>
        <taxon>Blattodea</taxon>
        <taxon>Blattoidea</taxon>
        <taxon>Termitoidae</taxon>
        <taxon>Rhinotermitidae</taxon>
        <taxon>Coptotermes</taxon>
    </lineage>
</organism>
<keyword evidence="10" id="KW-1185">Reference proteome</keyword>
<dbReference type="EC" id="2.4.1.-" evidence="8"/>
<comment type="caution">
    <text evidence="9">The sequence shown here is derived from an EMBL/GenBank/DDBJ whole genome shotgun (WGS) entry which is preliminary data.</text>
</comment>
<accession>A0A6L2Q7H4</accession>
<dbReference type="InterPro" id="IPR008166">
    <property type="entry name" value="Glyco_transf_92"/>
</dbReference>
<keyword evidence="5 8" id="KW-0812">Transmembrane</keyword>
<sequence length="589" mass="66917">MKAKTSEARNLPKKSFVTCALFCSMFRSRSSKKLSAQRSRVLRERANLSFFIVVMFFAVFGVIVLTEIFLIDERGRGAGVLVRHNGRRRGEKPDYDDAQSILQDHGGLVDGDNHVGVRVLPAGRKAGEQQDSVRVIQESNSAAKGGVPVEVESRLPGHNITAKDGVWQIVSGTRFKFFVFSAFYDRREENSIRVVGATKTRGPERVWCRLWYGNSTSTTHSVSILAKVKVIRENWNLKYSACFILCPLRQNLSVPYSVSIVSRLRLPPANHLLVRNADWDPDFRNTSADIPDKIAICVKPIHFNYNQVLQMLEFLELNSILGVHHFTLYNDTVGPQVGCILEDYIANGVVTLLPWQLNMVSQKEIRTEGLFAALNDCLYRSMYRYSYAALVDLDEYIIPRHNHTLSQLVKWLGTRLNTRTTGSYSFQNAFFYLQWGDDPSIVQSTDTTEVGLVTLRKTRRRSKLHPHKQRSKYLCRPEFVVEAGNHFIWEFVPGHGTLNVPPDAAILHHYRVCEFGGNDCIKTASVVDRTAYRYRDRLVNRVKSKWRELKAKCNLPELPYQQTIPPNVPPDNGNAKSKLQALNAVGKQS</sequence>
<dbReference type="PANTHER" id="PTHR21461">
    <property type="entry name" value="GLYCOSYLTRANSFERASE FAMILY 92 PROTEIN"/>
    <property type="match status" value="1"/>
</dbReference>
<feature type="transmembrane region" description="Helical" evidence="8">
    <location>
        <begin position="46"/>
        <end position="71"/>
    </location>
</feature>
<keyword evidence="6 8" id="KW-1133">Transmembrane helix</keyword>
<dbReference type="GO" id="GO:0016757">
    <property type="term" value="F:glycosyltransferase activity"/>
    <property type="evidence" value="ECO:0007669"/>
    <property type="project" value="UniProtKB-UniRule"/>
</dbReference>
<evidence type="ECO:0000256" key="7">
    <source>
        <dbReference type="ARBA" id="ARBA00023136"/>
    </source>
</evidence>
<evidence type="ECO:0000256" key="5">
    <source>
        <dbReference type="ARBA" id="ARBA00022692"/>
    </source>
</evidence>
<reference evidence="10" key="1">
    <citation type="submission" date="2020-01" db="EMBL/GenBank/DDBJ databases">
        <title>Draft genome sequence of the Termite Coptotermes fromosanus.</title>
        <authorList>
            <person name="Itakura S."/>
            <person name="Yosikawa Y."/>
            <person name="Umezawa K."/>
        </authorList>
    </citation>
    <scope>NUCLEOTIDE SEQUENCE [LARGE SCALE GENOMIC DNA]</scope>
</reference>